<feature type="transmembrane region" description="Helical" evidence="1">
    <location>
        <begin position="116"/>
        <end position="133"/>
    </location>
</feature>
<gene>
    <name evidence="2" type="ORF">ACFQ4P_01640</name>
</gene>
<keyword evidence="1" id="KW-1133">Transmembrane helix</keyword>
<keyword evidence="1" id="KW-0472">Membrane</keyword>
<feature type="transmembrane region" description="Helical" evidence="1">
    <location>
        <begin position="318"/>
        <end position="341"/>
    </location>
</feature>
<dbReference type="RefSeq" id="WP_203628499.1">
    <property type="nucleotide sequence ID" value="NZ_BOLQ01000031.1"/>
</dbReference>
<dbReference type="PANTHER" id="PTHR41771:SF1">
    <property type="entry name" value="MEMBRANE PROTEIN"/>
    <property type="match status" value="1"/>
</dbReference>
<feature type="transmembrane region" description="Helical" evidence="1">
    <location>
        <begin position="282"/>
        <end position="306"/>
    </location>
</feature>
<keyword evidence="3" id="KW-1185">Reference proteome</keyword>
<feature type="transmembrane region" description="Helical" evidence="1">
    <location>
        <begin position="193"/>
        <end position="216"/>
    </location>
</feature>
<proteinExistence type="predicted"/>
<feature type="transmembrane region" description="Helical" evidence="1">
    <location>
        <begin position="138"/>
        <end position="159"/>
    </location>
</feature>
<dbReference type="InterPro" id="IPR012507">
    <property type="entry name" value="YibE_F"/>
</dbReference>
<name>A0ABW4CDU0_9LACO</name>
<dbReference type="EMBL" id="JBHTOC010000002">
    <property type="protein sequence ID" value="MFD1428950.1"/>
    <property type="molecule type" value="Genomic_DNA"/>
</dbReference>
<sequence>MRKQWLKWLLPVLAFLVAFGLGRLDSRLYRQPIGQVIAVKTVKSVKTVDNFDNQDRTTTQEATVRFLNTSRRGQTTTITNQFTYSGTVDSPLRRGTQVFLTKSSGPWRLSNFKRDAIVLALAAFTLALLMLIVRKRLWFISASIAVNAILFTLATHIQTDASRPLVWVLFSGLAIVFAVVTALFVVGWRPVCAVVVGGTVGATALAVGLGYAIFALTGYRDLHLEAVKYVTQSPQLLFFIQIVIGSLGAVLDECSDIAISIMQLDGSGKKRFNAGMAIGRNVMGPLITVLFMIFIAETFAEAVLWLRNGNAIDQTISWVMGLGFAQSLISGFGIVIAIPLTSLLATLAGKKEVAA</sequence>
<keyword evidence="1" id="KW-0812">Transmembrane</keyword>
<protein>
    <submittedName>
        <fullName evidence="2">YibE/F family protein</fullName>
    </submittedName>
</protein>
<evidence type="ECO:0000313" key="3">
    <source>
        <dbReference type="Proteomes" id="UP001597196"/>
    </source>
</evidence>
<feature type="transmembrane region" description="Helical" evidence="1">
    <location>
        <begin position="165"/>
        <end position="186"/>
    </location>
</feature>
<reference evidence="3" key="1">
    <citation type="journal article" date="2019" name="Int. J. Syst. Evol. Microbiol.">
        <title>The Global Catalogue of Microorganisms (GCM) 10K type strain sequencing project: providing services to taxonomists for standard genome sequencing and annotation.</title>
        <authorList>
            <consortium name="The Broad Institute Genomics Platform"/>
            <consortium name="The Broad Institute Genome Sequencing Center for Infectious Disease"/>
            <person name="Wu L."/>
            <person name="Ma J."/>
        </authorList>
    </citation>
    <scope>NUCLEOTIDE SEQUENCE [LARGE SCALE GENOMIC DNA]</scope>
    <source>
        <strain evidence="3">CCM 8980</strain>
    </source>
</reference>
<comment type="caution">
    <text evidence="2">The sequence shown here is derived from an EMBL/GenBank/DDBJ whole genome shotgun (WGS) entry which is preliminary data.</text>
</comment>
<feature type="transmembrane region" description="Helical" evidence="1">
    <location>
        <begin position="236"/>
        <end position="261"/>
    </location>
</feature>
<organism evidence="2 3">
    <name type="scientific">Lacticaseibacillus mingshuiensis</name>
    <dbReference type="NCBI Taxonomy" id="2799574"/>
    <lineage>
        <taxon>Bacteria</taxon>
        <taxon>Bacillati</taxon>
        <taxon>Bacillota</taxon>
        <taxon>Bacilli</taxon>
        <taxon>Lactobacillales</taxon>
        <taxon>Lactobacillaceae</taxon>
        <taxon>Lacticaseibacillus</taxon>
    </lineage>
</organism>
<accession>A0ABW4CDU0</accession>
<dbReference type="PANTHER" id="PTHR41771">
    <property type="entry name" value="MEMBRANE PROTEIN-RELATED"/>
    <property type="match status" value="1"/>
</dbReference>
<dbReference type="Proteomes" id="UP001597196">
    <property type="component" value="Unassembled WGS sequence"/>
</dbReference>
<evidence type="ECO:0000256" key="1">
    <source>
        <dbReference type="SAM" id="Phobius"/>
    </source>
</evidence>
<evidence type="ECO:0000313" key="2">
    <source>
        <dbReference type="EMBL" id="MFD1428950.1"/>
    </source>
</evidence>
<dbReference type="Pfam" id="PF07907">
    <property type="entry name" value="YibE_F"/>
    <property type="match status" value="1"/>
</dbReference>